<comment type="similarity">
    <text evidence="2">Belongs to the glycosyl hydrolase 17 family.</text>
</comment>
<evidence type="ECO:0000256" key="2">
    <source>
        <dbReference type="ARBA" id="ARBA00008773"/>
    </source>
</evidence>
<dbReference type="GO" id="GO:0071555">
    <property type="term" value="P:cell wall organization"/>
    <property type="evidence" value="ECO:0007669"/>
    <property type="project" value="TreeGrafter"/>
</dbReference>
<proteinExistence type="inferred from homology"/>
<dbReference type="PANTHER" id="PTHR16631:SF24">
    <property type="entry name" value="FAMILY 17 GLUCOSIDASE SCW11-RELATED"/>
    <property type="match status" value="1"/>
</dbReference>
<dbReference type="PANTHER" id="PTHR16631">
    <property type="entry name" value="GLUCAN 1,3-BETA-GLUCOSIDASE"/>
    <property type="match status" value="1"/>
</dbReference>
<name>A0A4V4NF34_9ASCO</name>
<dbReference type="GO" id="GO:0009986">
    <property type="term" value="C:cell surface"/>
    <property type="evidence" value="ECO:0007669"/>
    <property type="project" value="TreeGrafter"/>
</dbReference>
<dbReference type="Proteomes" id="UP000307173">
    <property type="component" value="Unassembled WGS sequence"/>
</dbReference>
<feature type="chain" id="PRO_5020454146" description="Glycoside hydrolase family 17 protein" evidence="9">
    <location>
        <begin position="18"/>
        <end position="664"/>
    </location>
</feature>
<evidence type="ECO:0000256" key="7">
    <source>
        <dbReference type="ARBA" id="ARBA00023295"/>
    </source>
</evidence>
<dbReference type="GO" id="GO:0009277">
    <property type="term" value="C:fungal-type cell wall"/>
    <property type="evidence" value="ECO:0007669"/>
    <property type="project" value="TreeGrafter"/>
</dbReference>
<evidence type="ECO:0008006" key="12">
    <source>
        <dbReference type="Google" id="ProtNLM"/>
    </source>
</evidence>
<comment type="subcellular location">
    <subcellularLocation>
        <location evidence="1">Secreted</location>
        <location evidence="1">Cell wall</location>
    </subcellularLocation>
</comment>
<feature type="signal peptide" evidence="9">
    <location>
        <begin position="1"/>
        <end position="17"/>
    </location>
</feature>
<evidence type="ECO:0000256" key="6">
    <source>
        <dbReference type="ARBA" id="ARBA00022801"/>
    </source>
</evidence>
<evidence type="ECO:0000256" key="1">
    <source>
        <dbReference type="ARBA" id="ARBA00004191"/>
    </source>
</evidence>
<dbReference type="EMBL" id="SELW01000676">
    <property type="protein sequence ID" value="TID13595.1"/>
    <property type="molecule type" value="Genomic_DNA"/>
</dbReference>
<feature type="region of interest" description="Disordered" evidence="8">
    <location>
        <begin position="130"/>
        <end position="240"/>
    </location>
</feature>
<dbReference type="STRING" id="52247.A0A4V4NF34"/>
<feature type="region of interest" description="Disordered" evidence="8">
    <location>
        <begin position="75"/>
        <end position="102"/>
    </location>
</feature>
<evidence type="ECO:0000256" key="5">
    <source>
        <dbReference type="ARBA" id="ARBA00022729"/>
    </source>
</evidence>
<feature type="compositionally biased region" description="Polar residues" evidence="8">
    <location>
        <begin position="147"/>
        <end position="166"/>
    </location>
</feature>
<keyword evidence="4" id="KW-0964">Secreted</keyword>
<dbReference type="InterPro" id="IPR050732">
    <property type="entry name" value="Beta-glucan_modifiers"/>
</dbReference>
<keyword evidence="11" id="KW-1185">Reference proteome</keyword>
<dbReference type="GO" id="GO:0005975">
    <property type="term" value="P:carbohydrate metabolic process"/>
    <property type="evidence" value="ECO:0007669"/>
    <property type="project" value="InterPro"/>
</dbReference>
<feature type="compositionally biased region" description="Low complexity" evidence="8">
    <location>
        <begin position="167"/>
        <end position="238"/>
    </location>
</feature>
<keyword evidence="5 9" id="KW-0732">Signal</keyword>
<dbReference type="AlphaFoldDB" id="A0A4V4NF34"/>
<comment type="caution">
    <text evidence="10">The sequence shown here is derived from an EMBL/GenBank/DDBJ whole genome shotgun (WGS) entry which is preliminary data.</text>
</comment>
<reference evidence="10 11" key="1">
    <citation type="journal article" date="2019" name="Front. Genet.">
        <title>Whole-Genome Sequencing of the Opportunistic Yeast Pathogen Candida inconspicua Uncovers Its Hybrid Origin.</title>
        <authorList>
            <person name="Mixao V."/>
            <person name="Hansen A.P."/>
            <person name="Saus E."/>
            <person name="Boekhout T."/>
            <person name="Lass-Florl C."/>
            <person name="Gabaldon T."/>
        </authorList>
    </citation>
    <scope>NUCLEOTIDE SEQUENCE [LARGE SCALE GENOMIC DNA]</scope>
    <source>
        <strain evidence="10 11">CBS 180</strain>
    </source>
</reference>
<dbReference type="InterPro" id="IPR017853">
    <property type="entry name" value="GH"/>
</dbReference>
<evidence type="ECO:0000313" key="11">
    <source>
        <dbReference type="Proteomes" id="UP000307173"/>
    </source>
</evidence>
<dbReference type="InterPro" id="IPR000490">
    <property type="entry name" value="Glyco_hydro_17"/>
</dbReference>
<protein>
    <recommendedName>
        <fullName evidence="12">Glycoside hydrolase family 17 protein</fullName>
    </recommendedName>
</protein>
<feature type="compositionally biased region" description="Low complexity" evidence="8">
    <location>
        <begin position="339"/>
        <end position="355"/>
    </location>
</feature>
<feature type="compositionally biased region" description="Pro residues" evidence="8">
    <location>
        <begin position="81"/>
        <end position="91"/>
    </location>
</feature>
<dbReference type="Gene3D" id="3.20.20.80">
    <property type="entry name" value="Glycosidases"/>
    <property type="match status" value="2"/>
</dbReference>
<dbReference type="SUPFAM" id="SSF51445">
    <property type="entry name" value="(Trans)glycosidases"/>
    <property type="match status" value="1"/>
</dbReference>
<dbReference type="GO" id="GO:0005576">
    <property type="term" value="C:extracellular region"/>
    <property type="evidence" value="ECO:0007669"/>
    <property type="project" value="TreeGrafter"/>
</dbReference>
<dbReference type="GO" id="GO:0042973">
    <property type="term" value="F:glucan endo-1,3-beta-D-glucosidase activity"/>
    <property type="evidence" value="ECO:0007669"/>
    <property type="project" value="TreeGrafter"/>
</dbReference>
<keyword evidence="6" id="KW-0378">Hydrolase</keyword>
<organism evidence="10 11">
    <name type="scientific">Pichia inconspicua</name>
    <dbReference type="NCBI Taxonomy" id="52247"/>
    <lineage>
        <taxon>Eukaryota</taxon>
        <taxon>Fungi</taxon>
        <taxon>Dikarya</taxon>
        <taxon>Ascomycota</taxon>
        <taxon>Saccharomycotina</taxon>
        <taxon>Pichiomycetes</taxon>
        <taxon>Pichiales</taxon>
        <taxon>Pichiaceae</taxon>
        <taxon>Pichia</taxon>
    </lineage>
</organism>
<gene>
    <name evidence="10" type="ORF">CANINC_004857</name>
</gene>
<dbReference type="OrthoDB" id="4082933at2759"/>
<accession>A0A4V4NF34</accession>
<keyword evidence="3" id="KW-0134">Cell wall</keyword>
<evidence type="ECO:0000313" key="10">
    <source>
        <dbReference type="EMBL" id="TID13595.1"/>
    </source>
</evidence>
<evidence type="ECO:0000256" key="3">
    <source>
        <dbReference type="ARBA" id="ARBA00022512"/>
    </source>
</evidence>
<sequence length="664" mass="70104">MNFKTFILLALLKLATAAPIPIPEPLHVVEVTEHTTTTVPVAKVIIGPDFTSTIQLTTLPTATIATAETANIIDNKNAAPSPDPAPSPNPTPVAELTTSQSVSIDENGVAHVRITLDKKIIVDQNGHTITVSTQPLPQDDTPKESRSLVQNDNVKPPENAQTTVVNETSTPSAAPETSTPSAAPETSTPSAAPETSTPSAAPEKPTSTGTSETSTSVATTETPATSTTSTTPKKTSTTQRKNYTTTWANGEVFYSYIEGGLVSPINVAPIVAATTTTLSNTAEATQLTGSLSLTSSDDKILLPTLTIGLPKDKNVQVTMANPATVSMTNKDVATTSVVIPTPSSTSTTEAPTSSPNDPGSGLVVTPGDNGAISDPNTPAKPEPAPIDSSKYLTKVPGTIVYSPYNNDGTCKDYKTVSNDLQLIASKGIKQIRVYGTDCNYMTTVLTVAKFLGIKVNQGFWISAEGVNSIDEAVDNLITYINSGAASYGWEIFSFITVGNEAIIANYCTVPDLIAKIAEVKGKLRNAGYQGDITTSEPPVIFENHPELCTQSEIDFVGVNPHSYFDVYSSAEESGSFVAGQIGIVKQFCGDKRIFVTETGYPSAGAQNGKNIPSADNQRIAVQSILDIVGEDVTILTTFEDYWKAPGPYNIEQHFGIIQILPDRS</sequence>
<feature type="region of interest" description="Disordered" evidence="8">
    <location>
        <begin position="339"/>
        <end position="389"/>
    </location>
</feature>
<evidence type="ECO:0000256" key="8">
    <source>
        <dbReference type="SAM" id="MobiDB-lite"/>
    </source>
</evidence>
<evidence type="ECO:0000256" key="9">
    <source>
        <dbReference type="SAM" id="SignalP"/>
    </source>
</evidence>
<keyword evidence="7" id="KW-0326">Glycosidase</keyword>
<dbReference type="PROSITE" id="PS00587">
    <property type="entry name" value="GLYCOSYL_HYDROL_F17"/>
    <property type="match status" value="1"/>
</dbReference>
<evidence type="ECO:0000256" key="4">
    <source>
        <dbReference type="ARBA" id="ARBA00022525"/>
    </source>
</evidence>